<protein>
    <submittedName>
        <fullName evidence="2">GNAT family N-acetyltransferase</fullName>
    </submittedName>
</protein>
<name>A0ABU6PSB2_9BACL</name>
<evidence type="ECO:0000313" key="2">
    <source>
        <dbReference type="EMBL" id="MED5017768.1"/>
    </source>
</evidence>
<comment type="caution">
    <text evidence="2">The sequence shown here is derived from an EMBL/GenBank/DDBJ whole genome shotgun (WGS) entry which is preliminary data.</text>
</comment>
<organism evidence="2 3">
    <name type="scientific">Paenibacillus chibensis</name>
    <dbReference type="NCBI Taxonomy" id="59846"/>
    <lineage>
        <taxon>Bacteria</taxon>
        <taxon>Bacillati</taxon>
        <taxon>Bacillota</taxon>
        <taxon>Bacilli</taxon>
        <taxon>Bacillales</taxon>
        <taxon>Paenibacillaceae</taxon>
        <taxon>Paenibacillus</taxon>
    </lineage>
</organism>
<evidence type="ECO:0000259" key="1">
    <source>
        <dbReference type="PROSITE" id="PS51186"/>
    </source>
</evidence>
<sequence length="146" mass="16382">MLSRQYEIIERPPTVLEHQALWEAVGWGRVNIEMTERSIAHSVYGVVAVSDGNVIGMGRIVGDGAMYFYIQDVAVLPDHQGRGIGEQMIEKLLEYIKGHCSEGAFVGLFASHGKDKFYERFGFKDHSPGMTGMFMVMDHFENGTHN</sequence>
<dbReference type="EMBL" id="JARTLD010000025">
    <property type="protein sequence ID" value="MED5017768.1"/>
    <property type="molecule type" value="Genomic_DNA"/>
</dbReference>
<dbReference type="RefSeq" id="WP_328277623.1">
    <property type="nucleotide sequence ID" value="NZ_JARTLD010000025.1"/>
</dbReference>
<dbReference type="PANTHER" id="PTHR43233:SF1">
    <property type="entry name" value="FAMILY N-ACETYLTRANSFERASE, PUTATIVE (AFU_ORTHOLOGUE AFUA_6G03350)-RELATED"/>
    <property type="match status" value="1"/>
</dbReference>
<dbReference type="PROSITE" id="PS51186">
    <property type="entry name" value="GNAT"/>
    <property type="match status" value="1"/>
</dbReference>
<dbReference type="Pfam" id="PF13508">
    <property type="entry name" value="Acetyltransf_7"/>
    <property type="match status" value="1"/>
</dbReference>
<gene>
    <name evidence="2" type="ORF">P9847_10670</name>
</gene>
<dbReference type="SUPFAM" id="SSF55729">
    <property type="entry name" value="Acyl-CoA N-acyltransferases (Nat)"/>
    <property type="match status" value="1"/>
</dbReference>
<dbReference type="Proteomes" id="UP001343257">
    <property type="component" value="Unassembled WGS sequence"/>
</dbReference>
<dbReference type="PANTHER" id="PTHR43233">
    <property type="entry name" value="FAMILY N-ACETYLTRANSFERASE, PUTATIVE (AFU_ORTHOLOGUE AFUA_6G03350)-RELATED"/>
    <property type="match status" value="1"/>
</dbReference>
<dbReference type="CDD" id="cd04301">
    <property type="entry name" value="NAT_SF"/>
    <property type="match status" value="1"/>
</dbReference>
<accession>A0ABU6PSB2</accession>
<dbReference type="InterPro" id="IPR000182">
    <property type="entry name" value="GNAT_dom"/>
</dbReference>
<dbReference type="InterPro" id="IPR053144">
    <property type="entry name" value="Acetyltransferase_Butenolide"/>
</dbReference>
<proteinExistence type="predicted"/>
<evidence type="ECO:0000313" key="3">
    <source>
        <dbReference type="Proteomes" id="UP001343257"/>
    </source>
</evidence>
<keyword evidence="3" id="KW-1185">Reference proteome</keyword>
<reference evidence="2 3" key="1">
    <citation type="submission" date="2023-03" db="EMBL/GenBank/DDBJ databases">
        <title>Bacillus Genome Sequencing.</title>
        <authorList>
            <person name="Dunlap C."/>
        </authorList>
    </citation>
    <scope>NUCLEOTIDE SEQUENCE [LARGE SCALE GENOMIC DNA]</scope>
    <source>
        <strain evidence="2 3">NRS-52</strain>
    </source>
</reference>
<feature type="domain" description="N-acetyltransferase" evidence="1">
    <location>
        <begin position="6"/>
        <end position="142"/>
    </location>
</feature>
<dbReference type="Gene3D" id="3.40.630.30">
    <property type="match status" value="1"/>
</dbReference>
<dbReference type="InterPro" id="IPR016181">
    <property type="entry name" value="Acyl_CoA_acyltransferase"/>
</dbReference>